<proteinExistence type="predicted"/>
<evidence type="ECO:0000259" key="3">
    <source>
        <dbReference type="PROSITE" id="PS51791"/>
    </source>
</evidence>
<dbReference type="OrthoDB" id="405996at2759"/>
<protein>
    <recommendedName>
        <fullName evidence="6">SAC domain-containing protein</fullName>
    </recommendedName>
</protein>
<feature type="compositionally biased region" description="Pro residues" evidence="1">
    <location>
        <begin position="11"/>
        <end position="24"/>
    </location>
</feature>
<sequence>MKRLFARQSLKPPPKAPAVPVTVPPAPTVQATTTGLQPKYVVPAVPHPFPHEHIAVLVTKEGLLLRPFVPGLTHHESHVKIGWGMKPVVEEVQGDGEGPDVDWDESVVVYGIVGIMELFSAAYLLVVTSRSEPGSLLDPDHPVYGVKGVTAIPLTEERARMAVNTLASRNAALARPSLLPFSPSEEPTDPIQALPSENKDEGSTEPRVKFAEETQTKLMTPLMKREFSLEDEDNTPPSPTESGSSTPSSVISDNTSVAKTIANRLSFWNRMSVPSLKRSDTTESMDSETSRLTLGEEGEEALELSAQDPSQEPGEALATILTETAPAPATVEERHTQLEDKIVKEAIREFSMGAMYFAYNFDVTRSFQHKHEEVNKSKRHNALLAGLNALGDEHTLSPVGDKIDVFAEAHPTLPLWRRVDRQFWWNEWLSKPFIDAGLHSYVLPIMQGYYQVASFHVPREPVGSEEGDSALVDYILISRRSRERGGLRYQRRGIDDEANVANFVETEVVMRVEREGTSNIFSYTIIRGSIPLFWSQPGYSLKPAPVLSPERTQEQNLDAIRRHFQKVVSKYGPTTIVNLAEQHGKESVVTHAYREYTAKMNMSEVQYNDYDFHTETKGMKYENIHKLIEQMERVFEIHGYFWVSNDHLMSEQKGAFRVNCIDCLDRTNVVQSAFARHVLDRQLGALALLNPSTGVRTETDIVFNDVWANNGDAISRIYAGTSALKGDFTRTGKRDLGGMLNDGVNSLARMYTSTFSDWFCQAVIDYMLGYRTVSVFSEFLLKLQSSDPSDLIRLSKIRAEAIATSVSRVLLEGERLLSGWTLFSPAELNTKISRSFEEKVLLLTARALYIVSYDYALGKVKMYTRVPLGDITKISKGAYILSPLEESSKDPLQNAGFIVTWLNTNQDTRVTSYSVRNSPESPSVASFPNSLMSGRPSILPSRSRKDSKLSRVLSNATPDVSSTTCFAAFKALSIDPARSRRGSGSFEEQADDLTGATNCKEAVDLIVDAIERACKDVGSAHDGFVAEEDVVGLAEAQRMTTVYSKMEYGIKRLLWLGAGT</sequence>
<reference evidence="4 5" key="1">
    <citation type="journal article" date="2019" name="Nat. Ecol. Evol.">
        <title>Megaphylogeny resolves global patterns of mushroom evolution.</title>
        <authorList>
            <person name="Varga T."/>
            <person name="Krizsan K."/>
            <person name="Foldi C."/>
            <person name="Dima B."/>
            <person name="Sanchez-Garcia M."/>
            <person name="Sanchez-Ramirez S."/>
            <person name="Szollosi G.J."/>
            <person name="Szarkandi J.G."/>
            <person name="Papp V."/>
            <person name="Albert L."/>
            <person name="Andreopoulos W."/>
            <person name="Angelini C."/>
            <person name="Antonin V."/>
            <person name="Barry K.W."/>
            <person name="Bougher N.L."/>
            <person name="Buchanan P."/>
            <person name="Buyck B."/>
            <person name="Bense V."/>
            <person name="Catcheside P."/>
            <person name="Chovatia M."/>
            <person name="Cooper J."/>
            <person name="Damon W."/>
            <person name="Desjardin D."/>
            <person name="Finy P."/>
            <person name="Geml J."/>
            <person name="Haridas S."/>
            <person name="Hughes K."/>
            <person name="Justo A."/>
            <person name="Karasinski D."/>
            <person name="Kautmanova I."/>
            <person name="Kiss B."/>
            <person name="Kocsube S."/>
            <person name="Kotiranta H."/>
            <person name="LaButti K.M."/>
            <person name="Lechner B.E."/>
            <person name="Liimatainen K."/>
            <person name="Lipzen A."/>
            <person name="Lukacs Z."/>
            <person name="Mihaltcheva S."/>
            <person name="Morgado L.N."/>
            <person name="Niskanen T."/>
            <person name="Noordeloos M.E."/>
            <person name="Ohm R.A."/>
            <person name="Ortiz-Santana B."/>
            <person name="Ovrebo C."/>
            <person name="Racz N."/>
            <person name="Riley R."/>
            <person name="Savchenko A."/>
            <person name="Shiryaev A."/>
            <person name="Soop K."/>
            <person name="Spirin V."/>
            <person name="Szebenyi C."/>
            <person name="Tomsovsky M."/>
            <person name="Tulloss R.E."/>
            <person name="Uehling J."/>
            <person name="Grigoriev I.V."/>
            <person name="Vagvolgyi C."/>
            <person name="Papp T."/>
            <person name="Martin F.M."/>
            <person name="Miettinen O."/>
            <person name="Hibbett D.S."/>
            <person name="Nagy L.G."/>
        </authorList>
    </citation>
    <scope>NUCLEOTIDE SEQUENCE [LARGE SCALE GENOMIC DNA]</scope>
    <source>
        <strain evidence="4 5">OMC1185</strain>
    </source>
</reference>
<dbReference type="PANTHER" id="PTHR45662">
    <property type="entry name" value="PHOSPHATIDYLINOSITIDE PHOSPHATASE SAC1"/>
    <property type="match status" value="1"/>
</dbReference>
<feature type="region of interest" description="Disordered" evidence="1">
    <location>
        <begin position="914"/>
        <end position="944"/>
    </location>
</feature>
<dbReference type="AlphaFoldDB" id="A0A5C3NCZ6"/>
<feature type="region of interest" description="Disordered" evidence="1">
    <location>
        <begin position="177"/>
        <end position="254"/>
    </location>
</feature>
<feature type="compositionally biased region" description="Polar residues" evidence="1">
    <location>
        <begin position="914"/>
        <end position="932"/>
    </location>
</feature>
<evidence type="ECO:0008006" key="6">
    <source>
        <dbReference type="Google" id="ProtNLM"/>
    </source>
</evidence>
<evidence type="ECO:0000313" key="5">
    <source>
        <dbReference type="Proteomes" id="UP000305948"/>
    </source>
</evidence>
<evidence type="ECO:0000259" key="2">
    <source>
        <dbReference type="PROSITE" id="PS50275"/>
    </source>
</evidence>
<dbReference type="Proteomes" id="UP000305948">
    <property type="component" value="Unassembled WGS sequence"/>
</dbReference>
<dbReference type="GO" id="GO:0046856">
    <property type="term" value="P:phosphatidylinositol dephosphorylation"/>
    <property type="evidence" value="ECO:0007669"/>
    <property type="project" value="TreeGrafter"/>
</dbReference>
<dbReference type="GO" id="GO:0043812">
    <property type="term" value="F:phosphatidylinositol-4-phosphate phosphatase activity"/>
    <property type="evidence" value="ECO:0007669"/>
    <property type="project" value="TreeGrafter"/>
</dbReference>
<accession>A0A5C3NCZ6</accession>
<dbReference type="Pfam" id="PF02383">
    <property type="entry name" value="Syja_N"/>
    <property type="match status" value="1"/>
</dbReference>
<feature type="compositionally biased region" description="Low complexity" evidence="1">
    <location>
        <begin position="240"/>
        <end position="249"/>
    </location>
</feature>
<dbReference type="Pfam" id="PF12456">
    <property type="entry name" value="hSac2"/>
    <property type="match status" value="1"/>
</dbReference>
<feature type="compositionally biased region" description="Basic and acidic residues" evidence="1">
    <location>
        <begin position="197"/>
        <end position="215"/>
    </location>
</feature>
<dbReference type="InterPro" id="IPR034753">
    <property type="entry name" value="hSac2"/>
</dbReference>
<dbReference type="PROSITE" id="PS50275">
    <property type="entry name" value="SAC"/>
    <property type="match status" value="1"/>
</dbReference>
<dbReference type="InterPro" id="IPR022158">
    <property type="entry name" value="Inositol_phosphatase"/>
</dbReference>
<evidence type="ECO:0000256" key="1">
    <source>
        <dbReference type="SAM" id="MobiDB-lite"/>
    </source>
</evidence>
<dbReference type="PROSITE" id="PS51791">
    <property type="entry name" value="HSAC2"/>
    <property type="match status" value="1"/>
</dbReference>
<feature type="domain" description="HSac2" evidence="3">
    <location>
        <begin position="792"/>
        <end position="950"/>
    </location>
</feature>
<organism evidence="4 5">
    <name type="scientific">Heliocybe sulcata</name>
    <dbReference type="NCBI Taxonomy" id="5364"/>
    <lineage>
        <taxon>Eukaryota</taxon>
        <taxon>Fungi</taxon>
        <taxon>Dikarya</taxon>
        <taxon>Basidiomycota</taxon>
        <taxon>Agaricomycotina</taxon>
        <taxon>Agaricomycetes</taxon>
        <taxon>Gloeophyllales</taxon>
        <taxon>Gloeophyllaceae</taxon>
        <taxon>Heliocybe</taxon>
    </lineage>
</organism>
<evidence type="ECO:0000313" key="4">
    <source>
        <dbReference type="EMBL" id="TFK54747.1"/>
    </source>
</evidence>
<dbReference type="GO" id="GO:0005783">
    <property type="term" value="C:endoplasmic reticulum"/>
    <property type="evidence" value="ECO:0007669"/>
    <property type="project" value="TreeGrafter"/>
</dbReference>
<feature type="region of interest" description="Disordered" evidence="1">
    <location>
        <begin position="275"/>
        <end position="311"/>
    </location>
</feature>
<feature type="domain" description="SAC" evidence="2">
    <location>
        <begin position="353"/>
        <end position="720"/>
    </location>
</feature>
<gene>
    <name evidence="4" type="ORF">OE88DRAFT_1777920</name>
</gene>
<dbReference type="PANTHER" id="PTHR45662:SF7">
    <property type="entry name" value="SACI DOMAIN PROTEIN (AFU_ORTHOLOGUE AFUA_1G15890)"/>
    <property type="match status" value="1"/>
</dbReference>
<name>A0A5C3NCZ6_9AGAM</name>
<dbReference type="STRING" id="5364.A0A5C3NCZ6"/>
<keyword evidence="5" id="KW-1185">Reference proteome</keyword>
<dbReference type="EMBL" id="ML213505">
    <property type="protein sequence ID" value="TFK54747.1"/>
    <property type="molecule type" value="Genomic_DNA"/>
</dbReference>
<dbReference type="InterPro" id="IPR002013">
    <property type="entry name" value="SAC_dom"/>
</dbReference>
<feature type="region of interest" description="Disordered" evidence="1">
    <location>
        <begin position="1"/>
        <end position="24"/>
    </location>
</feature>